<dbReference type="RefSeq" id="XP_017972714.1">
    <property type="nucleotide sequence ID" value="XM_018117225.1"/>
</dbReference>
<dbReference type="PANTHER" id="PTHR12250:SF0">
    <property type="entry name" value="GPI ETHANOLAMINE PHOSPHATE TRANSFERASE 1"/>
    <property type="match status" value="1"/>
</dbReference>
<dbReference type="GO" id="GO:0006506">
    <property type="term" value="P:GPI anchor biosynthetic process"/>
    <property type="evidence" value="ECO:0007669"/>
    <property type="project" value="UniProtKB-KW"/>
</dbReference>
<comment type="similarity">
    <text evidence="1">Belongs to the PIGG/PIGN/PIGO family. PIGN subfamily.</text>
</comment>
<dbReference type="InterPro" id="IPR007070">
    <property type="entry name" value="GPI_EtnP_transferase_1"/>
</dbReference>
<reference evidence="4" key="2">
    <citation type="submission" date="2025-08" db="UniProtKB">
        <authorList>
            <consortium name="RefSeq"/>
        </authorList>
    </citation>
    <scope>IDENTIFICATION</scope>
</reference>
<dbReference type="AlphaFoldDB" id="A0AB32W3Q8"/>
<comment type="caution">
    <text evidence="1">Lacks conserved residue(s) required for the propagation of feature annotation.</text>
</comment>
<dbReference type="GO" id="GO:0005789">
    <property type="term" value="C:endoplasmic reticulum membrane"/>
    <property type="evidence" value="ECO:0007669"/>
    <property type="project" value="UniProtKB-SubCell"/>
</dbReference>
<dbReference type="GO" id="GO:0051377">
    <property type="term" value="F:mannose-ethanolamine phosphotransferase activity"/>
    <property type="evidence" value="ECO:0007669"/>
    <property type="project" value="UniProtKB-UniRule"/>
</dbReference>
<gene>
    <name evidence="4" type="primary">LOC108661209</name>
</gene>
<keyword evidence="1" id="KW-0472">Membrane</keyword>
<dbReference type="PANTHER" id="PTHR12250">
    <property type="entry name" value="PHOSPHATIDYLINOSITOL GLYCAN, CLASS N"/>
    <property type="match status" value="1"/>
</dbReference>
<evidence type="ECO:0000256" key="1">
    <source>
        <dbReference type="RuleBase" id="RU367138"/>
    </source>
</evidence>
<keyword evidence="1" id="KW-1133">Transmembrane helix</keyword>
<keyword evidence="1" id="KW-0256">Endoplasmic reticulum</keyword>
<name>A0AB32W3Q8_THECC</name>
<protein>
    <recommendedName>
        <fullName evidence="1">GPI ethanolamine phosphate transferase 1</fullName>
        <ecNumber evidence="1">2.-.-.-</ecNumber>
    </recommendedName>
</protein>
<dbReference type="Proteomes" id="UP000694886">
    <property type="component" value="Chromosome 3"/>
</dbReference>
<comment type="function">
    <text evidence="1">Ethanolamine phosphate transferase involved in glycosylphosphatidylinositol-anchor biosynthesis. Transfers ethanolamine phosphate to the first alpha-1,4-linked mannose of the glycosylphosphatidylinositol precursor of GPI-anchor.</text>
</comment>
<proteinExistence type="inferred from homology"/>
<comment type="pathway">
    <text evidence="1">Glycolipid biosynthesis; glycosylphosphatidylinositol-anchor biosynthesis.</text>
</comment>
<keyword evidence="1" id="KW-0812">Transmembrane</keyword>
<feature type="transmembrane region" description="Helical" evidence="1">
    <location>
        <begin position="37"/>
        <end position="58"/>
    </location>
</feature>
<sequence>MVLPLFSDNGFLSRLNSIFLGFAPTFLLLSIGYEAVFYGALGLVLMAWILFENSLLYLSKVKKSSASRKNLEEHFFLENEVRYLQLSDVRIPLTFTTEN</sequence>
<accession>A0AB32W3Q8</accession>
<dbReference type="GeneID" id="108661209"/>
<keyword evidence="1" id="KW-0337">GPI-anchor biosynthesis</keyword>
<dbReference type="Pfam" id="PF04987">
    <property type="entry name" value="PigN"/>
    <property type="match status" value="1"/>
</dbReference>
<reference evidence="3" key="1">
    <citation type="journal article" date="1997" name="Nucleic Acids Res.">
        <title>tRNAscan-SE: a program for improved detection of transfer RNA genes in genomic sequence.</title>
        <authorList>
            <person name="Lowe T.M."/>
            <person name="Eddy S.R."/>
        </authorList>
    </citation>
    <scope>NUCLEOTIDE SEQUENCE [LARGE SCALE GENOMIC DNA]</scope>
    <source>
        <strain evidence="3">r\B97-61/B2</strain>
    </source>
</reference>
<dbReference type="EC" id="2.-.-.-" evidence="1"/>
<dbReference type="KEGG" id="tcc:108661209"/>
<keyword evidence="1" id="KW-0808">Transferase</keyword>
<dbReference type="InterPro" id="IPR017852">
    <property type="entry name" value="GPI_EtnP_transferase_1_C"/>
</dbReference>
<comment type="subcellular location">
    <subcellularLocation>
        <location evidence="1">Endoplasmic reticulum membrane</location>
        <topology evidence="1">Multi-pass membrane protein</topology>
    </subcellularLocation>
</comment>
<evidence type="ECO:0000313" key="4">
    <source>
        <dbReference type="RefSeq" id="XP_017972714.1"/>
    </source>
</evidence>
<dbReference type="Gramene" id="Tc03v2_t004130.1">
    <property type="protein sequence ID" value="Tc03v2_p004130.1"/>
    <property type="gene ID" value="Tc03v2_g004130"/>
</dbReference>
<evidence type="ECO:0000259" key="2">
    <source>
        <dbReference type="Pfam" id="PF04987"/>
    </source>
</evidence>
<feature type="transmembrane region" description="Helical" evidence="1">
    <location>
        <begin position="12"/>
        <end position="31"/>
    </location>
</feature>
<feature type="domain" description="GPI ethanolamine phosphate transferase 1 C-terminal" evidence="2">
    <location>
        <begin position="2"/>
        <end position="95"/>
    </location>
</feature>
<organism evidence="3 4">
    <name type="scientific">Theobroma cacao</name>
    <name type="common">Cacao</name>
    <name type="synonym">Cocoa</name>
    <dbReference type="NCBI Taxonomy" id="3641"/>
    <lineage>
        <taxon>Eukaryota</taxon>
        <taxon>Viridiplantae</taxon>
        <taxon>Streptophyta</taxon>
        <taxon>Embryophyta</taxon>
        <taxon>Tracheophyta</taxon>
        <taxon>Spermatophyta</taxon>
        <taxon>Magnoliopsida</taxon>
        <taxon>eudicotyledons</taxon>
        <taxon>Gunneridae</taxon>
        <taxon>Pentapetalae</taxon>
        <taxon>rosids</taxon>
        <taxon>malvids</taxon>
        <taxon>Malvales</taxon>
        <taxon>Malvaceae</taxon>
        <taxon>Byttnerioideae</taxon>
        <taxon>Theobroma</taxon>
    </lineage>
</organism>
<evidence type="ECO:0000313" key="3">
    <source>
        <dbReference type="Proteomes" id="UP000694886"/>
    </source>
</evidence>